<keyword evidence="1 10" id="KW-0963">Cytoplasm</keyword>
<evidence type="ECO:0000259" key="12">
    <source>
        <dbReference type="PROSITE" id="PS51721"/>
    </source>
</evidence>
<gene>
    <name evidence="10 13" type="primary">rsgA</name>
    <name evidence="13" type="ORF">GTOL_10835</name>
</gene>
<dbReference type="Proteomes" id="UP000742786">
    <property type="component" value="Unassembled WGS sequence"/>
</dbReference>
<evidence type="ECO:0000313" key="13">
    <source>
        <dbReference type="EMBL" id="CAG4882953.1"/>
    </source>
</evidence>
<dbReference type="SUPFAM" id="SSF50249">
    <property type="entry name" value="Nucleic acid-binding proteins"/>
    <property type="match status" value="1"/>
</dbReference>
<dbReference type="PROSITE" id="PS50936">
    <property type="entry name" value="ENGC_GTPASE"/>
    <property type="match status" value="1"/>
</dbReference>
<evidence type="ECO:0000256" key="5">
    <source>
        <dbReference type="ARBA" id="ARBA00022741"/>
    </source>
</evidence>
<dbReference type="HAMAP" id="MF_01820">
    <property type="entry name" value="GTPase_RsgA"/>
    <property type="match status" value="1"/>
</dbReference>
<sequence>MYYFPATAGFHSSTANLFFTLMGLNTRRGTIVAAFGRHYDIRLDDGRIVTGFPKGKKSPYACGDRVEVEPDADGRGQIVRHVPRTTLLYRSDQYRQKLIAANATQLIFVVATEPGFSDELLSRAIVAAEHEHMNVLIVLNKCDLSSGLAAARAMLAPYAALGYEVIEMSAKSNADALRPRLKGHASVLVGQSGMGKSTLINALIPDAMAATREISTALDSGKHTTTYGRLYRTPEGDAIIDCPGVQEFGLAHLSFGEIENAFREFRQFLDQCRFRDCHHAAEPGCAIKNGVAQGTVSARRIELFLRIAAHCRQ</sequence>
<feature type="binding site" evidence="10">
    <location>
        <begin position="190"/>
        <end position="198"/>
    </location>
    <ligand>
        <name>GTP</name>
        <dbReference type="ChEBI" id="CHEBI:37565"/>
    </ligand>
</feature>
<dbReference type="InterPro" id="IPR027417">
    <property type="entry name" value="P-loop_NTPase"/>
</dbReference>
<feature type="domain" description="CP-type G" evidence="12">
    <location>
        <begin position="90"/>
        <end position="248"/>
    </location>
</feature>
<evidence type="ECO:0000256" key="2">
    <source>
        <dbReference type="ARBA" id="ARBA00022517"/>
    </source>
</evidence>
<evidence type="ECO:0000256" key="4">
    <source>
        <dbReference type="ARBA" id="ARBA00022730"/>
    </source>
</evidence>
<dbReference type="NCBIfam" id="TIGR00157">
    <property type="entry name" value="ribosome small subunit-dependent GTPase A"/>
    <property type="match status" value="1"/>
</dbReference>
<feature type="binding site" evidence="10">
    <location>
        <position position="285"/>
    </location>
    <ligand>
        <name>Zn(2+)</name>
        <dbReference type="ChEBI" id="CHEBI:29105"/>
    </ligand>
</feature>
<evidence type="ECO:0000313" key="14">
    <source>
        <dbReference type="Proteomes" id="UP000742786"/>
    </source>
</evidence>
<reference evidence="13" key="1">
    <citation type="submission" date="2021-04" db="EMBL/GenBank/DDBJ databases">
        <authorList>
            <person name="Hornung B."/>
        </authorList>
    </citation>
    <scope>NUCLEOTIDE SEQUENCE</scope>
    <source>
        <strain evidence="13">G5G6</strain>
    </source>
</reference>
<dbReference type="PANTHER" id="PTHR32120">
    <property type="entry name" value="SMALL RIBOSOMAL SUBUNIT BIOGENESIS GTPASE RSGA"/>
    <property type="match status" value="1"/>
</dbReference>
<dbReference type="InterPro" id="IPR030378">
    <property type="entry name" value="G_CP_dom"/>
</dbReference>
<evidence type="ECO:0000256" key="10">
    <source>
        <dbReference type="HAMAP-Rule" id="MF_01820"/>
    </source>
</evidence>
<dbReference type="InterPro" id="IPR031944">
    <property type="entry name" value="RsgA_N"/>
</dbReference>
<dbReference type="GO" id="GO:0046872">
    <property type="term" value="F:metal ion binding"/>
    <property type="evidence" value="ECO:0007669"/>
    <property type="project" value="UniProtKB-KW"/>
</dbReference>
<dbReference type="InterPro" id="IPR004881">
    <property type="entry name" value="Ribosome_biogen_GTPase_RsgA"/>
</dbReference>
<evidence type="ECO:0000256" key="6">
    <source>
        <dbReference type="ARBA" id="ARBA00022801"/>
    </source>
</evidence>
<keyword evidence="4 10" id="KW-0699">rRNA-binding</keyword>
<dbReference type="Gene3D" id="3.40.50.300">
    <property type="entry name" value="P-loop containing nucleotide triphosphate hydrolases"/>
    <property type="match status" value="1"/>
</dbReference>
<feature type="binding site" evidence="10">
    <location>
        <begin position="140"/>
        <end position="143"/>
    </location>
    <ligand>
        <name>GTP</name>
        <dbReference type="ChEBI" id="CHEBI:37565"/>
    </ligand>
</feature>
<keyword evidence="6 10" id="KW-0378">Hydrolase</keyword>
<dbReference type="CDD" id="cd01854">
    <property type="entry name" value="YjeQ_EngC"/>
    <property type="match status" value="1"/>
</dbReference>
<dbReference type="SUPFAM" id="SSF52540">
    <property type="entry name" value="P-loop containing nucleoside triphosphate hydrolases"/>
    <property type="match status" value="1"/>
</dbReference>
<name>A0A916N8S6_9PROT</name>
<dbReference type="GO" id="GO:0042274">
    <property type="term" value="P:ribosomal small subunit biogenesis"/>
    <property type="evidence" value="ECO:0007669"/>
    <property type="project" value="UniProtKB-UniRule"/>
</dbReference>
<evidence type="ECO:0000256" key="9">
    <source>
        <dbReference type="ARBA" id="ARBA00023134"/>
    </source>
</evidence>
<keyword evidence="8 10" id="KW-0694">RNA-binding</keyword>
<evidence type="ECO:0000256" key="7">
    <source>
        <dbReference type="ARBA" id="ARBA00022833"/>
    </source>
</evidence>
<accession>A0A916N8S6</accession>
<dbReference type="EC" id="3.6.1.-" evidence="10"/>
<keyword evidence="9 10" id="KW-0342">GTP-binding</keyword>
<proteinExistence type="inferred from homology"/>
<comment type="function">
    <text evidence="10">One of several proteins that assist in the late maturation steps of the functional core of the 30S ribosomal subunit. Helps release RbfA from mature subunits. May play a role in the assembly of ribosomal proteins into the subunit. Circularly permuted GTPase that catalyzes slow GTP hydrolysis, GTPase activity is stimulated by the 30S ribosomal subunit.</text>
</comment>
<keyword evidence="7 10" id="KW-0862">Zinc</keyword>
<keyword evidence="14" id="KW-1185">Reference proteome</keyword>
<keyword evidence="3 10" id="KW-0479">Metal-binding</keyword>
<dbReference type="GO" id="GO:0003924">
    <property type="term" value="F:GTPase activity"/>
    <property type="evidence" value="ECO:0007669"/>
    <property type="project" value="UniProtKB-UniRule"/>
</dbReference>
<evidence type="ECO:0000259" key="11">
    <source>
        <dbReference type="PROSITE" id="PS50936"/>
    </source>
</evidence>
<keyword evidence="5 10" id="KW-0547">Nucleotide-binding</keyword>
<comment type="caution">
    <text evidence="13">The sequence shown here is derived from an EMBL/GenBank/DDBJ whole genome shotgun (WGS) entry which is preliminary data.</text>
</comment>
<dbReference type="GO" id="GO:0005737">
    <property type="term" value="C:cytoplasm"/>
    <property type="evidence" value="ECO:0007669"/>
    <property type="project" value="UniProtKB-SubCell"/>
</dbReference>
<comment type="similarity">
    <text evidence="10">Belongs to the TRAFAC class YlqF/YawG GTPase family. RsgA subfamily.</text>
</comment>
<keyword evidence="2 10" id="KW-0690">Ribosome biogenesis</keyword>
<protein>
    <recommendedName>
        <fullName evidence="10">Small ribosomal subunit biogenesis GTPase RsgA</fullName>
        <ecNumber evidence="10">3.6.1.-</ecNumber>
    </recommendedName>
</protein>
<comment type="subcellular location">
    <subcellularLocation>
        <location evidence="10">Cytoplasm</location>
    </subcellularLocation>
</comment>
<dbReference type="Gene3D" id="2.40.50.140">
    <property type="entry name" value="Nucleic acid-binding proteins"/>
    <property type="match status" value="1"/>
</dbReference>
<comment type="subunit">
    <text evidence="10">Monomer. Associates with 30S ribosomal subunit, binds 16S rRNA.</text>
</comment>
<dbReference type="CDD" id="cd04466">
    <property type="entry name" value="S1_YloQ_GTPase"/>
    <property type="match status" value="1"/>
</dbReference>
<dbReference type="PROSITE" id="PS51721">
    <property type="entry name" value="G_CP"/>
    <property type="match status" value="1"/>
</dbReference>
<dbReference type="InterPro" id="IPR012340">
    <property type="entry name" value="NA-bd_OB-fold"/>
</dbReference>
<comment type="cofactor">
    <cofactor evidence="10">
        <name>Zn(2+)</name>
        <dbReference type="ChEBI" id="CHEBI:29105"/>
    </cofactor>
    <text evidence="10">Binds 1 zinc ion per subunit.</text>
</comment>
<feature type="binding site" evidence="10">
    <location>
        <position position="272"/>
    </location>
    <ligand>
        <name>Zn(2+)</name>
        <dbReference type="ChEBI" id="CHEBI:29105"/>
    </ligand>
</feature>
<dbReference type="GO" id="GO:0005525">
    <property type="term" value="F:GTP binding"/>
    <property type="evidence" value="ECO:0007669"/>
    <property type="project" value="UniProtKB-UniRule"/>
</dbReference>
<feature type="binding site" evidence="10">
    <location>
        <position position="277"/>
    </location>
    <ligand>
        <name>Zn(2+)</name>
        <dbReference type="ChEBI" id="CHEBI:29105"/>
    </ligand>
</feature>
<evidence type="ECO:0000256" key="3">
    <source>
        <dbReference type="ARBA" id="ARBA00022723"/>
    </source>
</evidence>
<feature type="binding site" evidence="10">
    <location>
        <position position="279"/>
    </location>
    <ligand>
        <name>Zn(2+)</name>
        <dbReference type="ChEBI" id="CHEBI:29105"/>
    </ligand>
</feature>
<dbReference type="PANTHER" id="PTHR32120:SF11">
    <property type="entry name" value="SMALL RIBOSOMAL SUBUNIT BIOGENESIS GTPASE RSGA 1, MITOCHONDRIAL-RELATED"/>
    <property type="match status" value="1"/>
</dbReference>
<evidence type="ECO:0000256" key="8">
    <source>
        <dbReference type="ARBA" id="ARBA00022884"/>
    </source>
</evidence>
<dbReference type="InterPro" id="IPR010914">
    <property type="entry name" value="RsgA_GTPase_dom"/>
</dbReference>
<dbReference type="Pfam" id="PF03193">
    <property type="entry name" value="RsgA_GTPase"/>
    <property type="match status" value="1"/>
</dbReference>
<dbReference type="AlphaFoldDB" id="A0A916N8S6"/>
<evidence type="ECO:0000256" key="1">
    <source>
        <dbReference type="ARBA" id="ARBA00022490"/>
    </source>
</evidence>
<dbReference type="Gene3D" id="1.10.40.50">
    <property type="entry name" value="Probable gtpase engc, domain 3"/>
    <property type="match status" value="1"/>
</dbReference>
<dbReference type="EMBL" id="CAJQUM010000001">
    <property type="protein sequence ID" value="CAG4882953.1"/>
    <property type="molecule type" value="Genomic_DNA"/>
</dbReference>
<feature type="domain" description="EngC GTPase" evidence="11">
    <location>
        <begin position="101"/>
        <end position="246"/>
    </location>
</feature>
<dbReference type="GO" id="GO:0019843">
    <property type="term" value="F:rRNA binding"/>
    <property type="evidence" value="ECO:0007669"/>
    <property type="project" value="UniProtKB-KW"/>
</dbReference>
<organism evidence="13 14">
    <name type="scientific">Georgfuchsia toluolica</name>
    <dbReference type="NCBI Taxonomy" id="424218"/>
    <lineage>
        <taxon>Bacteria</taxon>
        <taxon>Pseudomonadati</taxon>
        <taxon>Pseudomonadota</taxon>
        <taxon>Betaproteobacteria</taxon>
        <taxon>Nitrosomonadales</taxon>
        <taxon>Sterolibacteriaceae</taxon>
        <taxon>Georgfuchsia</taxon>
    </lineage>
</organism>